<proteinExistence type="predicted"/>
<dbReference type="PANTHER" id="PTHR45727">
    <property type="entry name" value="NPC INTRACELLULAR CHOLESTEROL TRANSPORTER 1"/>
    <property type="match status" value="1"/>
</dbReference>
<reference evidence="3" key="1">
    <citation type="submission" date="2021-05" db="EMBL/GenBank/DDBJ databases">
        <title>The genome of the haptophyte Pavlova lutheri (Diacronema luteri, Pavlovales) - a model for lipid biosynthesis in eukaryotic algae.</title>
        <authorList>
            <person name="Hulatt C.J."/>
            <person name="Posewitz M.C."/>
        </authorList>
    </citation>
    <scope>NUCLEOTIDE SEQUENCE</scope>
    <source>
        <strain evidence="3">NIVA-4/92</strain>
    </source>
</reference>
<dbReference type="GO" id="GO:0015918">
    <property type="term" value="P:sterol transport"/>
    <property type="evidence" value="ECO:0007669"/>
    <property type="project" value="TreeGrafter"/>
</dbReference>
<dbReference type="GO" id="GO:0016020">
    <property type="term" value="C:membrane"/>
    <property type="evidence" value="ECO:0007669"/>
    <property type="project" value="TreeGrafter"/>
</dbReference>
<evidence type="ECO:0000259" key="2">
    <source>
        <dbReference type="Pfam" id="PF12349"/>
    </source>
</evidence>
<feature type="transmembrane region" description="Helical" evidence="1">
    <location>
        <begin position="95"/>
        <end position="124"/>
    </location>
</feature>
<evidence type="ECO:0000313" key="4">
    <source>
        <dbReference type="Proteomes" id="UP000751190"/>
    </source>
</evidence>
<dbReference type="Pfam" id="PF12349">
    <property type="entry name" value="Sterol-sensing"/>
    <property type="match status" value="1"/>
</dbReference>
<dbReference type="EMBL" id="JAGTXO010000020">
    <property type="protein sequence ID" value="KAG8462458.1"/>
    <property type="molecule type" value="Genomic_DNA"/>
</dbReference>
<keyword evidence="1" id="KW-0472">Membrane</keyword>
<dbReference type="InterPro" id="IPR053958">
    <property type="entry name" value="HMGCR/SNAP/NPC1-like_SSD"/>
</dbReference>
<keyword evidence="4" id="KW-1185">Reference proteome</keyword>
<keyword evidence="1" id="KW-0812">Transmembrane</keyword>
<feature type="transmembrane region" description="Helical" evidence="1">
    <location>
        <begin position="181"/>
        <end position="201"/>
    </location>
</feature>
<feature type="domain" description="HMGCR/SNAP/NPC1-like sterol-sensing" evidence="2">
    <location>
        <begin position="77"/>
        <end position="141"/>
    </location>
</feature>
<dbReference type="AlphaFoldDB" id="A0A8J6CCG1"/>
<dbReference type="Proteomes" id="UP000751190">
    <property type="component" value="Unassembled WGS sequence"/>
</dbReference>
<evidence type="ECO:0000256" key="1">
    <source>
        <dbReference type="SAM" id="Phobius"/>
    </source>
</evidence>
<comment type="caution">
    <text evidence="3">The sequence shown here is derived from an EMBL/GenBank/DDBJ whole genome shotgun (WGS) entry which is preliminary data.</text>
</comment>
<keyword evidence="1" id="KW-1133">Transmembrane helix</keyword>
<dbReference type="PANTHER" id="PTHR45727:SF2">
    <property type="entry name" value="NPC INTRACELLULAR CHOLESTEROL TRANSPORTER 1"/>
    <property type="match status" value="1"/>
</dbReference>
<evidence type="ECO:0000313" key="3">
    <source>
        <dbReference type="EMBL" id="KAG8462458.1"/>
    </source>
</evidence>
<dbReference type="GO" id="GO:0032934">
    <property type="term" value="F:sterol binding"/>
    <property type="evidence" value="ECO:0007669"/>
    <property type="project" value="TreeGrafter"/>
</dbReference>
<feature type="transmembrane region" description="Helical" evidence="1">
    <location>
        <begin position="37"/>
        <end position="56"/>
    </location>
</feature>
<accession>A0A8J6CCG1</accession>
<sequence>MVVGAGAKAGCAKAVALASKVAGAGVVAHAFRTIGMAAAPALCVAPVAITFAWVGIYEASRAVSDAVLAAPPAHETRALTAISAFVTSTPTLMPAIAMFASFVALSFTVALPVTFSSFLSLLVLDERRLRAGRISFAPCVRTSVDAAEAARAPPGAMRARSDEPPKTELFGRVQRVIRDRYALALLAPRVAALVVALSPLASALGMPHIRVGLRREDIMLDDSYTLPALALQKSTFGVVIEFWRALNAIELDDGPFTRRLHRLSRQRRALSVRLLLDATALGGGRAEAES</sequence>
<gene>
    <name evidence="3" type="ORF">KFE25_010283</name>
</gene>
<name>A0A8J6CCG1_DIALT</name>
<protein>
    <recommendedName>
        <fullName evidence="2">HMGCR/SNAP/NPC1-like sterol-sensing domain-containing protein</fullName>
    </recommendedName>
</protein>
<organism evidence="3 4">
    <name type="scientific">Diacronema lutheri</name>
    <name type="common">Unicellular marine alga</name>
    <name type="synonym">Monochrysis lutheri</name>
    <dbReference type="NCBI Taxonomy" id="2081491"/>
    <lineage>
        <taxon>Eukaryota</taxon>
        <taxon>Haptista</taxon>
        <taxon>Haptophyta</taxon>
        <taxon>Pavlovophyceae</taxon>
        <taxon>Pavlovales</taxon>
        <taxon>Pavlovaceae</taxon>
        <taxon>Diacronema</taxon>
    </lineage>
</organism>